<feature type="domain" description="VWFC" evidence="4">
    <location>
        <begin position="306"/>
        <end position="365"/>
    </location>
</feature>
<feature type="transmembrane region" description="Helical" evidence="3">
    <location>
        <begin position="382"/>
        <end position="407"/>
    </location>
</feature>
<dbReference type="Gene3D" id="6.20.200.20">
    <property type="match status" value="1"/>
</dbReference>
<dbReference type="InterPro" id="IPR052624">
    <property type="entry name" value="CRIM1"/>
</dbReference>
<keyword evidence="3" id="KW-0472">Membrane</keyword>
<dbReference type="SUPFAM" id="SSF57262">
    <property type="entry name" value="Leech antihemostatic proteins"/>
    <property type="match status" value="2"/>
</dbReference>
<dbReference type="SUPFAM" id="SSF57603">
    <property type="entry name" value="FnI-like domain"/>
    <property type="match status" value="2"/>
</dbReference>
<keyword evidence="2" id="KW-0677">Repeat</keyword>
<dbReference type="AlphaFoldDB" id="A0A8J2MNJ9"/>
<dbReference type="InterPro" id="IPR011061">
    <property type="entry name" value="Hirudin/antistatin"/>
</dbReference>
<evidence type="ECO:0000256" key="1">
    <source>
        <dbReference type="ARBA" id="ARBA00022729"/>
    </source>
</evidence>
<gene>
    <name evidence="6" type="ORF">HICCMSTLAB_LOCUS9848</name>
</gene>
<comment type="caution">
    <text evidence="6">The sequence shown here is derived from an EMBL/GenBank/DDBJ whole genome shotgun (WGS) entry which is preliminary data.</text>
</comment>
<keyword evidence="3" id="KW-0812">Transmembrane</keyword>
<evidence type="ECO:0000259" key="4">
    <source>
        <dbReference type="PROSITE" id="PS50184"/>
    </source>
</evidence>
<accession>A0A8J2MNJ9</accession>
<reference evidence="6" key="1">
    <citation type="submission" date="2021-04" db="EMBL/GenBank/DDBJ databases">
        <authorList>
            <person name="Chebbi M.A.C M."/>
        </authorList>
    </citation>
    <scope>NUCLEOTIDE SEQUENCE</scope>
</reference>
<dbReference type="PROSITE" id="PS50184">
    <property type="entry name" value="VWFC_2"/>
    <property type="match status" value="2"/>
</dbReference>
<dbReference type="PROSITE" id="PS01208">
    <property type="entry name" value="VWFC_1"/>
    <property type="match status" value="2"/>
</dbReference>
<dbReference type="Pfam" id="PF00093">
    <property type="entry name" value="VWC"/>
    <property type="match status" value="2"/>
</dbReference>
<dbReference type="OrthoDB" id="5976811at2759"/>
<evidence type="ECO:0000313" key="7">
    <source>
        <dbReference type="Proteomes" id="UP000786811"/>
    </source>
</evidence>
<evidence type="ECO:0000259" key="5">
    <source>
        <dbReference type="PROSITE" id="PS51252"/>
    </source>
</evidence>
<feature type="domain" description="Antistasin-like" evidence="5">
    <location>
        <begin position="246"/>
        <end position="271"/>
    </location>
</feature>
<organism evidence="6 7">
    <name type="scientific">Cotesia congregata</name>
    <name type="common">Parasitoid wasp</name>
    <name type="synonym">Apanteles congregatus</name>
    <dbReference type="NCBI Taxonomy" id="51543"/>
    <lineage>
        <taxon>Eukaryota</taxon>
        <taxon>Metazoa</taxon>
        <taxon>Ecdysozoa</taxon>
        <taxon>Arthropoda</taxon>
        <taxon>Hexapoda</taxon>
        <taxon>Insecta</taxon>
        <taxon>Pterygota</taxon>
        <taxon>Neoptera</taxon>
        <taxon>Endopterygota</taxon>
        <taxon>Hymenoptera</taxon>
        <taxon>Apocrita</taxon>
        <taxon>Ichneumonoidea</taxon>
        <taxon>Braconidae</taxon>
        <taxon>Microgastrinae</taxon>
        <taxon>Cotesia</taxon>
    </lineage>
</organism>
<dbReference type="SMART" id="SM00214">
    <property type="entry name" value="VWC"/>
    <property type="match status" value="2"/>
</dbReference>
<dbReference type="Proteomes" id="UP000786811">
    <property type="component" value="Unassembled WGS sequence"/>
</dbReference>
<keyword evidence="7" id="KW-1185">Reference proteome</keyword>
<feature type="domain" description="Antistasin-like" evidence="5">
    <location>
        <begin position="278"/>
        <end position="304"/>
    </location>
</feature>
<dbReference type="PROSITE" id="PS51252">
    <property type="entry name" value="ANTISTASIN"/>
    <property type="match status" value="2"/>
</dbReference>
<protein>
    <submittedName>
        <fullName evidence="6">Similar to CRIM1: Cysteine-rich motor neuron 1 protein (Homo sapiens)</fullName>
    </submittedName>
</protein>
<dbReference type="PANTHER" id="PTHR46439">
    <property type="entry name" value="CYSTEINE-RICH MOTOR NEURON 1 PROTEIN"/>
    <property type="match status" value="1"/>
</dbReference>
<dbReference type="InterPro" id="IPR004094">
    <property type="entry name" value="Antistasin-like"/>
</dbReference>
<feature type="domain" description="VWFC" evidence="4">
    <location>
        <begin position="71"/>
        <end position="131"/>
    </location>
</feature>
<dbReference type="Pfam" id="PF02822">
    <property type="entry name" value="Antistasin"/>
    <property type="match status" value="2"/>
</dbReference>
<dbReference type="PANTHER" id="PTHR46439:SF1">
    <property type="entry name" value="CYSTEINE-RICH MOTOR NEURON 1 PROTEIN"/>
    <property type="match status" value="1"/>
</dbReference>
<evidence type="ECO:0000256" key="3">
    <source>
        <dbReference type="SAM" id="Phobius"/>
    </source>
</evidence>
<dbReference type="Gene3D" id="2.10.22.10">
    <property type="entry name" value="Antistasin, domain 1"/>
    <property type="match status" value="2"/>
</dbReference>
<sequence>INGSKCPEDSVSSEDGICKCVSPCPPHKCERGERPVQVRPASETPGRCCALYDCVPSEPISYVGGDDGLPKDCTDSGVRHAIGEHWQQGPCVNCTCEEINQMGSVSCHSTMCKSCESAAPLVEGECCPHCLEHTNETQIFTTTPNLSDKTCDSLEPCEPPCHLRAADNFDSCPTCECSTDENTASPDPTDKICPELPHCGLHCVLVKDQGGCPVCACESNPEHDATVIPVNAPGTLVEKDDSGIICPQLKCDLHCEHGLVMDENDCTLCQCKPQAIGCPPLIECKKKCSYGYKLNRRGCPICRCRAVCVDRKNRTHSEGSSWNLDACTSCTCDLAGRLSCKETVCSVACSNPLPPSQDTCCPVCPINQDANNKNETHQGTRVGWGIVPITLIAVLTFLCAILMIFLVRGRFRGRLSPSTNLYTSYPAQYYKCVPAYETPIHQNEKVVPL</sequence>
<dbReference type="EMBL" id="CAJNRD030001122">
    <property type="protein sequence ID" value="CAG5100775.1"/>
    <property type="molecule type" value="Genomic_DNA"/>
</dbReference>
<dbReference type="GO" id="GO:0004867">
    <property type="term" value="F:serine-type endopeptidase inhibitor activity"/>
    <property type="evidence" value="ECO:0007669"/>
    <property type="project" value="InterPro"/>
</dbReference>
<evidence type="ECO:0000313" key="6">
    <source>
        <dbReference type="EMBL" id="CAG5100775.1"/>
    </source>
</evidence>
<dbReference type="InterPro" id="IPR001007">
    <property type="entry name" value="VWF_dom"/>
</dbReference>
<evidence type="ECO:0000256" key="2">
    <source>
        <dbReference type="ARBA" id="ARBA00022737"/>
    </source>
</evidence>
<proteinExistence type="predicted"/>
<keyword evidence="3" id="KW-1133">Transmembrane helix</keyword>
<dbReference type="GO" id="GO:0005886">
    <property type="term" value="C:plasma membrane"/>
    <property type="evidence" value="ECO:0007669"/>
    <property type="project" value="TreeGrafter"/>
</dbReference>
<keyword evidence="1" id="KW-0732">Signal</keyword>
<name>A0A8J2MNJ9_COTCN</name>
<feature type="non-terminal residue" evidence="6">
    <location>
        <position position="1"/>
    </location>
</feature>